<dbReference type="SUPFAM" id="SSF46785">
    <property type="entry name" value="Winged helix' DNA-binding domain"/>
    <property type="match status" value="1"/>
</dbReference>
<dbReference type="KEGG" id="lvi:G7068_03020"/>
<protein>
    <submittedName>
        <fullName evidence="8">PLP-dependent aminotransferase family protein</fullName>
    </submittedName>
</protein>
<evidence type="ECO:0000256" key="4">
    <source>
        <dbReference type="ARBA" id="ARBA00023125"/>
    </source>
</evidence>
<proteinExistence type="inferred from homology"/>
<dbReference type="PROSITE" id="PS50949">
    <property type="entry name" value="HTH_GNTR"/>
    <property type="match status" value="1"/>
</dbReference>
<dbReference type="Gene3D" id="1.10.10.10">
    <property type="entry name" value="Winged helix-like DNA-binding domain superfamily/Winged helix DNA-binding domain"/>
    <property type="match status" value="1"/>
</dbReference>
<sequence length="479" mass="50289">MPVHLDRAADAPLPVQLAAALREAIDAATLRPGEGVPATRDFARRLGVARGVVVTAYEQLIAEGYLTATHGQGTRVNPALEAVQAVQARTPHTDRGASDTGARALGKRETPGPLAPGKPITDAVDSPAWRAAWRAAAGRAHLEAPELGDPRLREEIADHLRRMRGTARSVQDVLVTAGTRDGLGLLLTALGTTRGHGLVVGVEDPGLPSLRGVAARYGASVVALPTDSEGLETSRLPEGVLDVVIVTPSHQYPLGGSLPLTRRRELLAWATRTGVVVVEDDFDSELRYSGSPLPTLAALDAADEGVVVLLGTFSRTIAPGLSAGYLLAPAGLRALIEPIRFELGGPVSTVVQEALAQYLASGELRRHTARMLRRYAERRDAVSDQLAGLPGVRVRPMDGGLHAVLEFTGADSEAKREREAAVIARANAAGLGVEALGNYWHRRDSSGSGVSGLVIGMGGPDSAEFETALGTLKQILIQS</sequence>
<organism evidence="8 9">
    <name type="scientific">Leucobacter viscericola</name>
    <dbReference type="NCBI Taxonomy" id="2714935"/>
    <lineage>
        <taxon>Bacteria</taxon>
        <taxon>Bacillati</taxon>
        <taxon>Actinomycetota</taxon>
        <taxon>Actinomycetes</taxon>
        <taxon>Micrococcales</taxon>
        <taxon>Microbacteriaceae</taxon>
        <taxon>Leucobacter</taxon>
    </lineage>
</organism>
<keyword evidence="3" id="KW-0805">Transcription regulation</keyword>
<keyword evidence="9" id="KW-1185">Reference proteome</keyword>
<accession>A0A6G7XJ83</accession>
<dbReference type="InterPro" id="IPR051446">
    <property type="entry name" value="HTH_trans_reg/aminotransferase"/>
</dbReference>
<dbReference type="GO" id="GO:0030170">
    <property type="term" value="F:pyridoxal phosphate binding"/>
    <property type="evidence" value="ECO:0007669"/>
    <property type="project" value="InterPro"/>
</dbReference>
<dbReference type="EMBL" id="CP049863">
    <property type="protein sequence ID" value="QIK64674.1"/>
    <property type="molecule type" value="Genomic_DNA"/>
</dbReference>
<keyword evidence="4" id="KW-0238">DNA-binding</keyword>
<reference evidence="8 9" key="1">
    <citation type="submission" date="2020-03" db="EMBL/GenBank/DDBJ databases">
        <title>Leucobacter sp. nov., isolated from beetles.</title>
        <authorList>
            <person name="Hyun D.-W."/>
            <person name="Bae J.-W."/>
        </authorList>
    </citation>
    <scope>NUCLEOTIDE SEQUENCE [LARGE SCALE GENOMIC DNA]</scope>
    <source>
        <strain evidence="8 9">HDW9C</strain>
    </source>
</reference>
<dbReference type="PANTHER" id="PTHR46577">
    <property type="entry name" value="HTH-TYPE TRANSCRIPTIONAL REGULATORY PROTEIN GABR"/>
    <property type="match status" value="1"/>
</dbReference>
<evidence type="ECO:0000313" key="9">
    <source>
        <dbReference type="Proteomes" id="UP000502677"/>
    </source>
</evidence>
<dbReference type="GO" id="GO:0003700">
    <property type="term" value="F:DNA-binding transcription factor activity"/>
    <property type="evidence" value="ECO:0007669"/>
    <property type="project" value="InterPro"/>
</dbReference>
<dbReference type="InterPro" id="IPR015424">
    <property type="entry name" value="PyrdxlP-dep_Trfase"/>
</dbReference>
<keyword evidence="2" id="KW-0663">Pyridoxal phosphate</keyword>
<evidence type="ECO:0000259" key="7">
    <source>
        <dbReference type="PROSITE" id="PS50949"/>
    </source>
</evidence>
<dbReference type="CDD" id="cd00609">
    <property type="entry name" value="AAT_like"/>
    <property type="match status" value="1"/>
</dbReference>
<dbReference type="Pfam" id="PF00392">
    <property type="entry name" value="GntR"/>
    <property type="match status" value="1"/>
</dbReference>
<dbReference type="SUPFAM" id="SSF53383">
    <property type="entry name" value="PLP-dependent transferases"/>
    <property type="match status" value="1"/>
</dbReference>
<dbReference type="SMART" id="SM00345">
    <property type="entry name" value="HTH_GNTR"/>
    <property type="match status" value="1"/>
</dbReference>
<keyword evidence="8" id="KW-0032">Aminotransferase</keyword>
<dbReference type="Pfam" id="PF00155">
    <property type="entry name" value="Aminotran_1_2"/>
    <property type="match status" value="1"/>
</dbReference>
<evidence type="ECO:0000256" key="6">
    <source>
        <dbReference type="SAM" id="MobiDB-lite"/>
    </source>
</evidence>
<keyword evidence="8" id="KW-0808">Transferase</keyword>
<dbReference type="PANTHER" id="PTHR46577:SF1">
    <property type="entry name" value="HTH-TYPE TRANSCRIPTIONAL REGULATORY PROTEIN GABR"/>
    <property type="match status" value="1"/>
</dbReference>
<dbReference type="InterPro" id="IPR015421">
    <property type="entry name" value="PyrdxlP-dep_Trfase_major"/>
</dbReference>
<comment type="similarity">
    <text evidence="1">In the C-terminal section; belongs to the class-I pyridoxal-phosphate-dependent aminotransferase family.</text>
</comment>
<feature type="domain" description="HTH gntR-type" evidence="7">
    <location>
        <begin position="11"/>
        <end position="79"/>
    </location>
</feature>
<dbReference type="InterPro" id="IPR036390">
    <property type="entry name" value="WH_DNA-bd_sf"/>
</dbReference>
<dbReference type="CDD" id="cd07377">
    <property type="entry name" value="WHTH_GntR"/>
    <property type="match status" value="1"/>
</dbReference>
<dbReference type="AlphaFoldDB" id="A0A6G7XJ83"/>
<dbReference type="Gene3D" id="3.40.640.10">
    <property type="entry name" value="Type I PLP-dependent aspartate aminotransferase-like (Major domain)"/>
    <property type="match status" value="1"/>
</dbReference>
<name>A0A6G7XJ83_9MICO</name>
<dbReference type="Proteomes" id="UP000502677">
    <property type="component" value="Chromosome"/>
</dbReference>
<dbReference type="InterPro" id="IPR004839">
    <property type="entry name" value="Aminotransferase_I/II_large"/>
</dbReference>
<evidence type="ECO:0000256" key="1">
    <source>
        <dbReference type="ARBA" id="ARBA00005384"/>
    </source>
</evidence>
<dbReference type="InterPro" id="IPR036388">
    <property type="entry name" value="WH-like_DNA-bd_sf"/>
</dbReference>
<evidence type="ECO:0000256" key="2">
    <source>
        <dbReference type="ARBA" id="ARBA00022898"/>
    </source>
</evidence>
<dbReference type="InterPro" id="IPR000524">
    <property type="entry name" value="Tscrpt_reg_HTH_GntR"/>
</dbReference>
<dbReference type="GO" id="GO:0003677">
    <property type="term" value="F:DNA binding"/>
    <property type="evidence" value="ECO:0007669"/>
    <property type="project" value="UniProtKB-KW"/>
</dbReference>
<evidence type="ECO:0000256" key="5">
    <source>
        <dbReference type="ARBA" id="ARBA00023163"/>
    </source>
</evidence>
<evidence type="ECO:0000313" key="8">
    <source>
        <dbReference type="EMBL" id="QIK64674.1"/>
    </source>
</evidence>
<gene>
    <name evidence="8" type="ORF">G7068_03020</name>
</gene>
<evidence type="ECO:0000256" key="3">
    <source>
        <dbReference type="ARBA" id="ARBA00023015"/>
    </source>
</evidence>
<feature type="region of interest" description="Disordered" evidence="6">
    <location>
        <begin position="87"/>
        <end position="120"/>
    </location>
</feature>
<dbReference type="GO" id="GO:0008483">
    <property type="term" value="F:transaminase activity"/>
    <property type="evidence" value="ECO:0007669"/>
    <property type="project" value="UniProtKB-KW"/>
</dbReference>
<keyword evidence="5" id="KW-0804">Transcription</keyword>